<dbReference type="HOGENOM" id="CLU_142163_1_0_7"/>
<name>Q7VFX3_HELHP</name>
<dbReference type="Proteomes" id="UP000002495">
    <property type="component" value="Chromosome"/>
</dbReference>
<proteinExistence type="predicted"/>
<dbReference type="KEGG" id="hhe:HH_1552"/>
<dbReference type="OrthoDB" id="5361883at2"/>
<reference evidence="1 2" key="1">
    <citation type="journal article" date="2003" name="Proc. Natl. Acad. Sci. U.S.A.">
        <title>The complete genome sequence of the carcinogenic bacterium Helicobacter hepaticus.</title>
        <authorList>
            <person name="Suerbaum S."/>
            <person name="Josenhans C."/>
            <person name="Sterzenbach T."/>
            <person name="Drescher B."/>
            <person name="Brandt P."/>
            <person name="Bell M."/>
            <person name="Droege M."/>
            <person name="Fartmann B."/>
            <person name="Fischer H.-P."/>
            <person name="Ge Z."/>
            <person name="Hoerster A."/>
            <person name="Holland R."/>
            <person name="Klein K."/>
            <person name="Koenig J."/>
            <person name="Macko L."/>
            <person name="Mendz G.L."/>
            <person name="Nyakatura G."/>
            <person name="Schauer D.B."/>
            <person name="Shen Z."/>
            <person name="Weber J."/>
            <person name="Frosch M."/>
            <person name="Fox J.G."/>
        </authorList>
    </citation>
    <scope>NUCLEOTIDE SEQUENCE [LARGE SCALE GENOMIC DNA]</scope>
    <source>
        <strain evidence="2">ATCC 51449 / 3B1</strain>
    </source>
</reference>
<protein>
    <submittedName>
        <fullName evidence="1">Uncharacterized protein</fullName>
    </submittedName>
</protein>
<keyword evidence="2" id="KW-1185">Reference proteome</keyword>
<gene>
    <name evidence="1" type="ordered locus">HH_1552</name>
</gene>
<dbReference type="RefSeq" id="WP_011116392.1">
    <property type="nucleotide sequence ID" value="NC_004917.1"/>
</dbReference>
<dbReference type="EMBL" id="AE017125">
    <property type="protein sequence ID" value="AAP78149.1"/>
    <property type="molecule type" value="Genomic_DNA"/>
</dbReference>
<evidence type="ECO:0000313" key="1">
    <source>
        <dbReference type="EMBL" id="AAP78149.1"/>
    </source>
</evidence>
<accession>Q7VFX3</accession>
<sequence>MKIAISCFSPLMQNSLSFFLKDYLSSESECDFIITDDVNEKKYTKAVCFVSDDVHSHIRKPFTQQSLFEDIQAFYENIQSQAVDMPSQSAHLQEVQSLPEVFEPPMSPPSYPQRKIQGQLEAQIEQICQESARELTQKIIALLKHT</sequence>
<dbReference type="AlphaFoldDB" id="Q7VFX3"/>
<evidence type="ECO:0000313" key="2">
    <source>
        <dbReference type="Proteomes" id="UP000002495"/>
    </source>
</evidence>
<dbReference type="STRING" id="235279.HH_1552"/>
<organism evidence="1 2">
    <name type="scientific">Helicobacter hepaticus (strain ATCC 51449 / 3B1)</name>
    <dbReference type="NCBI Taxonomy" id="235279"/>
    <lineage>
        <taxon>Bacteria</taxon>
        <taxon>Pseudomonadati</taxon>
        <taxon>Campylobacterota</taxon>
        <taxon>Epsilonproteobacteria</taxon>
        <taxon>Campylobacterales</taxon>
        <taxon>Helicobacteraceae</taxon>
        <taxon>Helicobacter</taxon>
    </lineage>
</organism>